<protein>
    <submittedName>
        <fullName evidence="2">Uncharacterized protein</fullName>
    </submittedName>
</protein>
<dbReference type="Proteomes" id="UP000472273">
    <property type="component" value="Unplaced"/>
</dbReference>
<keyword evidence="3" id="KW-1185">Reference proteome</keyword>
<feature type="compositionally biased region" description="Polar residues" evidence="1">
    <location>
        <begin position="16"/>
        <end position="30"/>
    </location>
</feature>
<dbReference type="Ensembl" id="ENSPTXT00000005285.1">
    <property type="protein sequence ID" value="ENSPTXP00000005132.1"/>
    <property type="gene ID" value="ENSPTXG00000003766.1"/>
</dbReference>
<name>A0A670Y705_PSETE</name>
<organism evidence="2 3">
    <name type="scientific">Pseudonaja textilis</name>
    <name type="common">Eastern brown snake</name>
    <dbReference type="NCBI Taxonomy" id="8673"/>
    <lineage>
        <taxon>Eukaryota</taxon>
        <taxon>Metazoa</taxon>
        <taxon>Chordata</taxon>
        <taxon>Craniata</taxon>
        <taxon>Vertebrata</taxon>
        <taxon>Euteleostomi</taxon>
        <taxon>Lepidosauria</taxon>
        <taxon>Squamata</taxon>
        <taxon>Bifurcata</taxon>
        <taxon>Unidentata</taxon>
        <taxon>Episquamata</taxon>
        <taxon>Toxicofera</taxon>
        <taxon>Serpentes</taxon>
        <taxon>Colubroidea</taxon>
        <taxon>Elapidae</taxon>
        <taxon>Hydrophiinae</taxon>
        <taxon>Pseudonaja</taxon>
    </lineage>
</organism>
<dbReference type="GeneTree" id="ENSGT01030000235382"/>
<reference evidence="2" key="1">
    <citation type="submission" date="2025-08" db="UniProtKB">
        <authorList>
            <consortium name="Ensembl"/>
        </authorList>
    </citation>
    <scope>IDENTIFICATION</scope>
</reference>
<reference evidence="2" key="2">
    <citation type="submission" date="2025-09" db="UniProtKB">
        <authorList>
            <consortium name="Ensembl"/>
        </authorList>
    </citation>
    <scope>IDENTIFICATION</scope>
</reference>
<evidence type="ECO:0000313" key="3">
    <source>
        <dbReference type="Proteomes" id="UP000472273"/>
    </source>
</evidence>
<sequence>MSGSRSVPGTGAALFNSPTSSSNSDANTEEGSLMVGLDGTSSEDPETSFKCCK</sequence>
<evidence type="ECO:0000313" key="2">
    <source>
        <dbReference type="Ensembl" id="ENSPTXP00000005132.1"/>
    </source>
</evidence>
<dbReference type="OMA" id="ANTEDGM"/>
<evidence type="ECO:0000256" key="1">
    <source>
        <dbReference type="SAM" id="MobiDB-lite"/>
    </source>
</evidence>
<proteinExistence type="predicted"/>
<feature type="region of interest" description="Disordered" evidence="1">
    <location>
        <begin position="1"/>
        <end position="53"/>
    </location>
</feature>
<dbReference type="AlphaFoldDB" id="A0A670Y705"/>
<accession>A0A670Y705</accession>